<feature type="transmembrane region" description="Helical" evidence="8">
    <location>
        <begin position="250"/>
        <end position="270"/>
    </location>
</feature>
<dbReference type="InterPro" id="IPR050327">
    <property type="entry name" value="Proton-linked_MCT"/>
</dbReference>
<reference evidence="11" key="3">
    <citation type="submission" date="2025-08" db="UniProtKB">
        <authorList>
            <consortium name="RefSeq"/>
        </authorList>
    </citation>
    <scope>IDENTIFICATION</scope>
    <source>
        <strain evidence="11">NI907</strain>
    </source>
</reference>
<dbReference type="OrthoDB" id="5667at2759"/>
<evidence type="ECO:0000256" key="7">
    <source>
        <dbReference type="SAM" id="MobiDB-lite"/>
    </source>
</evidence>
<feature type="domain" description="Major facilitator superfamily (MFS) profile" evidence="9">
    <location>
        <begin position="90"/>
        <end position="474"/>
    </location>
</feature>
<feature type="transmembrane region" description="Helical" evidence="8">
    <location>
        <begin position="91"/>
        <end position="119"/>
    </location>
</feature>
<evidence type="ECO:0000313" key="11">
    <source>
        <dbReference type="RefSeq" id="XP_030986796.1"/>
    </source>
</evidence>
<dbReference type="GeneID" id="41955618"/>
<feature type="transmembrane region" description="Helical" evidence="8">
    <location>
        <begin position="294"/>
        <end position="317"/>
    </location>
</feature>
<feature type="transmembrane region" description="Helical" evidence="8">
    <location>
        <begin position="161"/>
        <end position="179"/>
    </location>
</feature>
<dbReference type="SUPFAM" id="SSF103473">
    <property type="entry name" value="MFS general substrate transporter"/>
    <property type="match status" value="1"/>
</dbReference>
<feature type="transmembrane region" description="Helical" evidence="8">
    <location>
        <begin position="131"/>
        <end position="154"/>
    </location>
</feature>
<dbReference type="InterPro" id="IPR020846">
    <property type="entry name" value="MFS_dom"/>
</dbReference>
<evidence type="ECO:0000256" key="4">
    <source>
        <dbReference type="ARBA" id="ARBA00022692"/>
    </source>
</evidence>
<dbReference type="KEGG" id="pgri:PgNI_00626"/>
<dbReference type="Gene3D" id="1.20.1250.20">
    <property type="entry name" value="MFS general substrate transporter like domains"/>
    <property type="match status" value="2"/>
</dbReference>
<feature type="transmembrane region" description="Helical" evidence="8">
    <location>
        <begin position="218"/>
        <end position="238"/>
    </location>
</feature>
<dbReference type="InterPro" id="IPR011701">
    <property type="entry name" value="MFS"/>
</dbReference>
<dbReference type="PANTHER" id="PTHR11360:SF224">
    <property type="entry name" value="MAJOR FACILITATOR SUPERFAMILY (MFS) PROFILE DOMAIN-CONTAINING PROTEIN-RELATED"/>
    <property type="match status" value="1"/>
</dbReference>
<name>A0A6P8BIB1_PYRGI</name>
<feature type="transmembrane region" description="Helical" evidence="8">
    <location>
        <begin position="420"/>
        <end position="442"/>
    </location>
</feature>
<keyword evidence="10" id="KW-1185">Reference proteome</keyword>
<evidence type="ECO:0000256" key="8">
    <source>
        <dbReference type="SAM" id="Phobius"/>
    </source>
</evidence>
<dbReference type="PROSITE" id="PS50850">
    <property type="entry name" value="MFS"/>
    <property type="match status" value="1"/>
</dbReference>
<dbReference type="RefSeq" id="XP_030986796.1">
    <property type="nucleotide sequence ID" value="XM_031120704.1"/>
</dbReference>
<evidence type="ECO:0000256" key="1">
    <source>
        <dbReference type="ARBA" id="ARBA00004141"/>
    </source>
</evidence>
<evidence type="ECO:0000256" key="3">
    <source>
        <dbReference type="ARBA" id="ARBA00022448"/>
    </source>
</evidence>
<dbReference type="PANTHER" id="PTHR11360">
    <property type="entry name" value="MONOCARBOXYLATE TRANSPORTER"/>
    <property type="match status" value="1"/>
</dbReference>
<feature type="compositionally biased region" description="Polar residues" evidence="7">
    <location>
        <begin position="20"/>
        <end position="47"/>
    </location>
</feature>
<evidence type="ECO:0000313" key="10">
    <source>
        <dbReference type="Proteomes" id="UP000515153"/>
    </source>
</evidence>
<keyword evidence="4 8" id="KW-0812">Transmembrane</keyword>
<comment type="similarity">
    <text evidence="2">Belongs to the major facilitator superfamily. Monocarboxylate porter (TC 2.A.1.13) family.</text>
</comment>
<proteinExistence type="inferred from homology"/>
<dbReference type="Pfam" id="PF07690">
    <property type="entry name" value="MFS_1"/>
    <property type="match status" value="1"/>
</dbReference>
<protein>
    <recommendedName>
        <fullName evidence="9">Major facilitator superfamily (MFS) profile domain-containing protein</fullName>
    </recommendedName>
</protein>
<sequence length="483" mass="51650">MSSPGNQNLRPILDHEKGMETSSSSAVPSQHTNPSSTSLKETMQRSEGNGDPEKGNASGSDNAPTPSAPPAGPAPGSGFHPSDFPDGGLEAWMVVFGGFCALFCTFGLVNCIGVFQTYYVRGPLASYGQSTVAWITSMQVFGMVFGGIIFGRLYDSYGPRWLIIGGTLVYVFGLMMTSLCTEYYQFFLAQGIVSAIGSSAIFNSVLPTLVGWFFKRRAAAFGITAAGSSLGGVVLPIMMNQLIPRIGFGWTMRIVAFIFLALLTVSAVTVKSRMPPRVKPFLLAEYTDAFKDPVYVLTLAANFFFFWGMFLPFNFIILQAIKAGMDPKMADYLLPIINAVSIFGRILPGIAADKFGRYNMMILITGLSAIFTLALWIPGTTTGTIIAFAVIFGFVSGGFIGMAPTLIAQISDIRQIGVRTGLAFAVQSFGALTGSPIAGAIVNSQGGQYLGLQLFCGLTMIASVVFYFAARSKYGGVKLLQKI</sequence>
<dbReference type="InterPro" id="IPR036259">
    <property type="entry name" value="MFS_trans_sf"/>
</dbReference>
<dbReference type="AlphaFoldDB" id="A0A6P8BIB1"/>
<feature type="region of interest" description="Disordered" evidence="7">
    <location>
        <begin position="1"/>
        <end position="80"/>
    </location>
</feature>
<dbReference type="GO" id="GO:0016020">
    <property type="term" value="C:membrane"/>
    <property type="evidence" value="ECO:0007669"/>
    <property type="project" value="UniProtKB-SubCell"/>
</dbReference>
<feature type="transmembrane region" description="Helical" evidence="8">
    <location>
        <begin position="185"/>
        <end position="206"/>
    </location>
</feature>
<evidence type="ECO:0000256" key="6">
    <source>
        <dbReference type="ARBA" id="ARBA00023136"/>
    </source>
</evidence>
<gene>
    <name evidence="11" type="ORF">PgNI_00626</name>
</gene>
<evidence type="ECO:0000256" key="5">
    <source>
        <dbReference type="ARBA" id="ARBA00022989"/>
    </source>
</evidence>
<feature type="transmembrane region" description="Helical" evidence="8">
    <location>
        <begin position="448"/>
        <end position="470"/>
    </location>
</feature>
<reference evidence="11" key="2">
    <citation type="submission" date="2019-10" db="EMBL/GenBank/DDBJ databases">
        <authorList>
            <consortium name="NCBI Genome Project"/>
        </authorList>
    </citation>
    <scope>NUCLEOTIDE SEQUENCE</scope>
    <source>
        <strain evidence="11">NI907</strain>
    </source>
</reference>
<evidence type="ECO:0000256" key="2">
    <source>
        <dbReference type="ARBA" id="ARBA00006727"/>
    </source>
</evidence>
<feature type="transmembrane region" description="Helical" evidence="8">
    <location>
        <begin position="329"/>
        <end position="348"/>
    </location>
</feature>
<feature type="transmembrane region" description="Helical" evidence="8">
    <location>
        <begin position="385"/>
        <end position="408"/>
    </location>
</feature>
<organism evidence="10 11">
    <name type="scientific">Pyricularia grisea</name>
    <name type="common">Crabgrass-specific blast fungus</name>
    <name type="synonym">Magnaporthe grisea</name>
    <dbReference type="NCBI Taxonomy" id="148305"/>
    <lineage>
        <taxon>Eukaryota</taxon>
        <taxon>Fungi</taxon>
        <taxon>Dikarya</taxon>
        <taxon>Ascomycota</taxon>
        <taxon>Pezizomycotina</taxon>
        <taxon>Sordariomycetes</taxon>
        <taxon>Sordariomycetidae</taxon>
        <taxon>Magnaporthales</taxon>
        <taxon>Pyriculariaceae</taxon>
        <taxon>Pyricularia</taxon>
    </lineage>
</organism>
<reference evidence="11" key="1">
    <citation type="journal article" date="2019" name="Mol. Biol. Evol.">
        <title>Blast fungal genomes show frequent chromosomal changes, gene gains and losses, and effector gene turnover.</title>
        <authorList>
            <person name="Gomez Luciano L.B."/>
            <person name="Jason Tsai I."/>
            <person name="Chuma I."/>
            <person name="Tosa Y."/>
            <person name="Chen Y.H."/>
            <person name="Li J.Y."/>
            <person name="Li M.Y."/>
            <person name="Jade Lu M.Y."/>
            <person name="Nakayashiki H."/>
            <person name="Li W.H."/>
        </authorList>
    </citation>
    <scope>NUCLEOTIDE SEQUENCE</scope>
    <source>
        <strain evidence="11">NI907</strain>
    </source>
</reference>
<keyword evidence="5 8" id="KW-1133">Transmembrane helix</keyword>
<comment type="subcellular location">
    <subcellularLocation>
        <location evidence="1">Membrane</location>
        <topology evidence="1">Multi-pass membrane protein</topology>
    </subcellularLocation>
</comment>
<dbReference type="CDD" id="cd17352">
    <property type="entry name" value="MFS_MCT_SLC16"/>
    <property type="match status" value="1"/>
</dbReference>
<dbReference type="GO" id="GO:0022857">
    <property type="term" value="F:transmembrane transporter activity"/>
    <property type="evidence" value="ECO:0007669"/>
    <property type="project" value="InterPro"/>
</dbReference>
<accession>A0A6P8BIB1</accession>
<keyword evidence="3" id="KW-0813">Transport</keyword>
<dbReference type="Proteomes" id="UP000515153">
    <property type="component" value="Unplaced"/>
</dbReference>
<keyword evidence="6 8" id="KW-0472">Membrane</keyword>
<evidence type="ECO:0000259" key="9">
    <source>
        <dbReference type="PROSITE" id="PS50850"/>
    </source>
</evidence>
<feature type="transmembrane region" description="Helical" evidence="8">
    <location>
        <begin position="360"/>
        <end position="379"/>
    </location>
</feature>